<dbReference type="Proteomes" id="UP000838756">
    <property type="component" value="Unassembled WGS sequence"/>
</dbReference>
<gene>
    <name evidence="1" type="primary">jg9418</name>
    <name evidence="1" type="ORF">PAEG_LOCUS329</name>
</gene>
<evidence type="ECO:0000313" key="1">
    <source>
        <dbReference type="EMBL" id="CAH2207709.1"/>
    </source>
</evidence>
<dbReference type="EMBL" id="CAKXAJ010001074">
    <property type="protein sequence ID" value="CAH2207709.1"/>
    <property type="molecule type" value="Genomic_DNA"/>
</dbReference>
<name>A0A8S4QAJ0_9NEOP</name>
<evidence type="ECO:0000313" key="2">
    <source>
        <dbReference type="Proteomes" id="UP000838756"/>
    </source>
</evidence>
<feature type="non-terminal residue" evidence="1">
    <location>
        <position position="36"/>
    </location>
</feature>
<sequence length="36" mass="4087">MVMVSPALNPQACWQFEGEILVLHHPTTISSRYQAM</sequence>
<dbReference type="AlphaFoldDB" id="A0A8S4QAJ0"/>
<dbReference type="OrthoDB" id="7389608at2759"/>
<reference evidence="1" key="1">
    <citation type="submission" date="2022-03" db="EMBL/GenBank/DDBJ databases">
        <authorList>
            <person name="Lindestad O."/>
        </authorList>
    </citation>
    <scope>NUCLEOTIDE SEQUENCE</scope>
</reference>
<organism evidence="1 2">
    <name type="scientific">Pararge aegeria aegeria</name>
    <dbReference type="NCBI Taxonomy" id="348720"/>
    <lineage>
        <taxon>Eukaryota</taxon>
        <taxon>Metazoa</taxon>
        <taxon>Ecdysozoa</taxon>
        <taxon>Arthropoda</taxon>
        <taxon>Hexapoda</taxon>
        <taxon>Insecta</taxon>
        <taxon>Pterygota</taxon>
        <taxon>Neoptera</taxon>
        <taxon>Endopterygota</taxon>
        <taxon>Lepidoptera</taxon>
        <taxon>Glossata</taxon>
        <taxon>Ditrysia</taxon>
        <taxon>Papilionoidea</taxon>
        <taxon>Nymphalidae</taxon>
        <taxon>Satyrinae</taxon>
        <taxon>Satyrini</taxon>
        <taxon>Parargina</taxon>
        <taxon>Pararge</taxon>
    </lineage>
</organism>
<proteinExistence type="predicted"/>
<keyword evidence="2" id="KW-1185">Reference proteome</keyword>
<accession>A0A8S4QAJ0</accession>
<protein>
    <submittedName>
        <fullName evidence="1">Jg9418 protein</fullName>
    </submittedName>
</protein>
<comment type="caution">
    <text evidence="1">The sequence shown here is derived from an EMBL/GenBank/DDBJ whole genome shotgun (WGS) entry which is preliminary data.</text>
</comment>